<organism evidence="1 2">
    <name type="scientific">Naganishia cerealis</name>
    <dbReference type="NCBI Taxonomy" id="610337"/>
    <lineage>
        <taxon>Eukaryota</taxon>
        <taxon>Fungi</taxon>
        <taxon>Dikarya</taxon>
        <taxon>Basidiomycota</taxon>
        <taxon>Agaricomycotina</taxon>
        <taxon>Tremellomycetes</taxon>
        <taxon>Filobasidiales</taxon>
        <taxon>Filobasidiaceae</taxon>
        <taxon>Naganishia</taxon>
    </lineage>
</organism>
<protein>
    <submittedName>
        <fullName evidence="1">Uncharacterized protein</fullName>
    </submittedName>
</protein>
<reference evidence="1" key="1">
    <citation type="submission" date="2023-04" db="EMBL/GenBank/DDBJ databases">
        <title>Draft Genome sequencing of Naganishia species isolated from polar environments using Oxford Nanopore Technology.</title>
        <authorList>
            <person name="Leo P."/>
            <person name="Venkateswaran K."/>
        </authorList>
    </citation>
    <scope>NUCLEOTIDE SEQUENCE</scope>
    <source>
        <strain evidence="1">MNA-CCFEE 5261</strain>
    </source>
</reference>
<sequence>MAPGFVFSIIYTASTPRSSRIRAYRLPLRLHTLLSRLLSPFVDPAGSAPPRRADRVLPGEISESAAQTTARLQALARQVRAQMEIQEQTRRQVEEELTTRRNLSQALQALQRGISDPASRVPEGGGTTRPSSSDERLQAITTTEPRITIPDAIPSFQSQSTSPVSQRAGSLSTPRRSRFEIGGWVARAGEAVGIRTESPLPGVTDTEPQPVTPSQQEIDTIVNMFPNLSRDAVVRALQRRWVTMIHKQAI</sequence>
<accession>A0ACC2W7R4</accession>
<dbReference type="EMBL" id="JASBWR010000026">
    <property type="protein sequence ID" value="KAJ9107056.1"/>
    <property type="molecule type" value="Genomic_DNA"/>
</dbReference>
<evidence type="ECO:0000313" key="1">
    <source>
        <dbReference type="EMBL" id="KAJ9107056.1"/>
    </source>
</evidence>
<proteinExistence type="predicted"/>
<dbReference type="Proteomes" id="UP001241377">
    <property type="component" value="Unassembled WGS sequence"/>
</dbReference>
<gene>
    <name evidence="1" type="ORF">QFC19_002926</name>
</gene>
<comment type="caution">
    <text evidence="1">The sequence shown here is derived from an EMBL/GenBank/DDBJ whole genome shotgun (WGS) entry which is preliminary data.</text>
</comment>
<evidence type="ECO:0000313" key="2">
    <source>
        <dbReference type="Proteomes" id="UP001241377"/>
    </source>
</evidence>
<keyword evidence="2" id="KW-1185">Reference proteome</keyword>
<name>A0ACC2W7R4_9TREE</name>